<dbReference type="Proteomes" id="UP000011864">
    <property type="component" value="Chromosome"/>
</dbReference>
<accession>K7AX89</accession>
<dbReference type="HOGENOM" id="CLU_3331178_0_0_6"/>
<dbReference type="STRING" id="1129794.C427_1526"/>
<evidence type="ECO:0000313" key="1">
    <source>
        <dbReference type="EMBL" id="AGH43635.1"/>
    </source>
</evidence>
<gene>
    <name evidence="1" type="ORF">C427_1526</name>
</gene>
<dbReference type="EMBL" id="CP003837">
    <property type="protein sequence ID" value="AGH43635.1"/>
    <property type="molecule type" value="Genomic_DNA"/>
</dbReference>
<evidence type="ECO:0000313" key="2">
    <source>
        <dbReference type="Proteomes" id="UP000011864"/>
    </source>
</evidence>
<dbReference type="KEGG" id="gps:C427_1526"/>
<protein>
    <submittedName>
        <fullName evidence="1">Uncharacterized protein</fullName>
    </submittedName>
</protein>
<dbReference type="AlphaFoldDB" id="K7AX89"/>
<sequence length="38" mass="4226">MAKNAADNLVSCVIPQTFKLHNSDLLLFKNCAEDKVCM</sequence>
<keyword evidence="2" id="KW-1185">Reference proteome</keyword>
<proteinExistence type="predicted"/>
<organism evidence="1 2">
    <name type="scientific">Paraglaciecola psychrophila 170</name>
    <dbReference type="NCBI Taxonomy" id="1129794"/>
    <lineage>
        <taxon>Bacteria</taxon>
        <taxon>Pseudomonadati</taxon>
        <taxon>Pseudomonadota</taxon>
        <taxon>Gammaproteobacteria</taxon>
        <taxon>Alteromonadales</taxon>
        <taxon>Alteromonadaceae</taxon>
        <taxon>Paraglaciecola</taxon>
    </lineage>
</organism>
<reference evidence="1 2" key="1">
    <citation type="journal article" date="2013" name="Genome Announc.">
        <title>Complete Genome Sequence of Glaciecola psychrophila Strain 170T.</title>
        <authorList>
            <person name="Yin J."/>
            <person name="Chen J."/>
            <person name="Liu G."/>
            <person name="Yu Y."/>
            <person name="Song L."/>
            <person name="Wang X."/>
            <person name="Qu X."/>
        </authorList>
    </citation>
    <scope>NUCLEOTIDE SEQUENCE [LARGE SCALE GENOMIC DNA]</scope>
    <source>
        <strain evidence="1 2">170</strain>
    </source>
</reference>
<name>K7AX89_9ALTE</name>